<reference evidence="3 4" key="1">
    <citation type="submission" date="2018-06" db="EMBL/GenBank/DDBJ databases">
        <authorList>
            <consortium name="Pathogen Informatics"/>
            <person name="Doyle S."/>
        </authorList>
    </citation>
    <scope>NUCLEOTIDE SEQUENCE [LARGE SCALE GENOMIC DNA]</scope>
    <source>
        <strain evidence="3 4">NCTC10672</strain>
    </source>
</reference>
<dbReference type="SUPFAM" id="SSF52540">
    <property type="entry name" value="P-loop containing nucleoside triphosphate hydrolases"/>
    <property type="match status" value="1"/>
</dbReference>
<dbReference type="GO" id="GO:0006302">
    <property type="term" value="P:double-strand break repair"/>
    <property type="evidence" value="ECO:0007669"/>
    <property type="project" value="InterPro"/>
</dbReference>
<dbReference type="PANTHER" id="PTHR43581:SF4">
    <property type="entry name" value="ATP_GTP PHOSPHATASE"/>
    <property type="match status" value="1"/>
</dbReference>
<dbReference type="EMBL" id="UGHY01000002">
    <property type="protein sequence ID" value="STP06275.1"/>
    <property type="molecule type" value="Genomic_DNA"/>
</dbReference>
<dbReference type="GO" id="GO:0016887">
    <property type="term" value="F:ATP hydrolysis activity"/>
    <property type="evidence" value="ECO:0007669"/>
    <property type="project" value="InterPro"/>
</dbReference>
<dbReference type="InterPro" id="IPR027417">
    <property type="entry name" value="P-loop_NTPase"/>
</dbReference>
<dbReference type="Gene3D" id="3.40.50.300">
    <property type="entry name" value="P-loop containing nucleotide triphosphate hydrolases"/>
    <property type="match status" value="2"/>
</dbReference>
<dbReference type="AlphaFoldDB" id="A0A377JMN6"/>
<sequence length="536" mass="62105">MINELNITHYRKLKNIRLEFKPGINLISGTNGTCKSSILHIISNSFQGVTSDSEELRECLSIITRINQSINPKINNLTKGDNRYNDPAPGQQGELYRVQYNNGYALGFRRHNARSTSRYSLKPKYATPGESLPEAPVIYLGLTRLIPIGELIDVYANIRKILPEDYQNEIIQKYKELTGIPIKNISTHEITGLKRRGEFETDLEGIDSNTISAGEDNLFVILNALYSAKYYSSVTEKKPSVLLIDEMDAGLHPSLQFKLLNLLREFSRNFNIQIIFTTHSLYLIDKALKAKDNITYLMKSANHSVSIMPNPDIFKIEMHLNSETRQNLYKDKKLPIFSEDNEARVMINLIFDILSEKDQQFASIRHYFHLVQMNSGCENLKTLFKDEVLTANTLKAICILDGDSRTHELKHNIISLPGQVSPEKLIFQHLSELLSKEIYNEFWCNEYIQQEGYSFEWARDNIYPKSSALASAYNREQAKALFNDQNYRCFFTIVMKDWLLRHWEEREMKAFIKDVNILFYKLADYYGINTSRWPRL</sequence>
<proteinExistence type="predicted"/>
<name>A0A377JMN6_HAEPA</name>
<evidence type="ECO:0000313" key="3">
    <source>
        <dbReference type="EMBL" id="STP06275.1"/>
    </source>
</evidence>
<evidence type="ECO:0000259" key="1">
    <source>
        <dbReference type="Pfam" id="PF13175"/>
    </source>
</evidence>
<organism evidence="3 4">
    <name type="scientific">Haemophilus parainfluenzae</name>
    <dbReference type="NCBI Taxonomy" id="729"/>
    <lineage>
        <taxon>Bacteria</taxon>
        <taxon>Pseudomonadati</taxon>
        <taxon>Pseudomonadota</taxon>
        <taxon>Gammaproteobacteria</taxon>
        <taxon>Pasteurellales</taxon>
        <taxon>Pasteurellaceae</taxon>
        <taxon>Haemophilus</taxon>
    </lineage>
</organism>
<dbReference type="CDD" id="cd00267">
    <property type="entry name" value="ABC_ATPase"/>
    <property type="match status" value="1"/>
</dbReference>
<dbReference type="Pfam" id="PF13476">
    <property type="entry name" value="AAA_23"/>
    <property type="match status" value="1"/>
</dbReference>
<gene>
    <name evidence="3" type="ORF">NCTC10672_02297</name>
</gene>
<evidence type="ECO:0000313" key="4">
    <source>
        <dbReference type="Proteomes" id="UP000254186"/>
    </source>
</evidence>
<dbReference type="PANTHER" id="PTHR43581">
    <property type="entry name" value="ATP/GTP PHOSPHATASE"/>
    <property type="match status" value="1"/>
</dbReference>
<dbReference type="InterPro" id="IPR051396">
    <property type="entry name" value="Bact_Antivir_Def_Nuclease"/>
</dbReference>
<dbReference type="InterPro" id="IPR041685">
    <property type="entry name" value="AAA_GajA/Old/RecF-like"/>
</dbReference>
<evidence type="ECO:0000259" key="2">
    <source>
        <dbReference type="Pfam" id="PF13476"/>
    </source>
</evidence>
<dbReference type="InterPro" id="IPR038729">
    <property type="entry name" value="Rad50/SbcC_AAA"/>
</dbReference>
<protein>
    <submittedName>
        <fullName evidence="3">Putative prophage Lp2 protein 4</fullName>
    </submittedName>
</protein>
<dbReference type="Proteomes" id="UP000254186">
    <property type="component" value="Unassembled WGS sequence"/>
</dbReference>
<dbReference type="Pfam" id="PF13175">
    <property type="entry name" value="AAA_15"/>
    <property type="match status" value="1"/>
</dbReference>
<dbReference type="RefSeq" id="WP_115180826.1">
    <property type="nucleotide sequence ID" value="NZ_UGHY01000002.1"/>
</dbReference>
<feature type="domain" description="Endonuclease GajA/Old nuclease/RecF-like AAA" evidence="1">
    <location>
        <begin position="156"/>
        <end position="284"/>
    </location>
</feature>
<feature type="domain" description="Rad50/SbcC-type AAA" evidence="2">
    <location>
        <begin position="5"/>
        <end position="75"/>
    </location>
</feature>
<accession>A0A377JMN6</accession>